<reference evidence="2 3" key="1">
    <citation type="submission" date="2021-10" db="EMBL/GenBank/DDBJ databases">
        <title>Anaerobic single-cell dispensing facilitates the cultivation of human gut bacteria.</title>
        <authorList>
            <person name="Afrizal A."/>
        </authorList>
    </citation>
    <scope>NUCLEOTIDE SEQUENCE [LARGE SCALE GENOMIC DNA]</scope>
    <source>
        <strain evidence="2 3">CLA-AA-H246</strain>
    </source>
</reference>
<organism evidence="2 3">
    <name type="scientific">Hominisplanchenecus faecis</name>
    <dbReference type="NCBI Taxonomy" id="2885351"/>
    <lineage>
        <taxon>Bacteria</taxon>
        <taxon>Bacillati</taxon>
        <taxon>Bacillota</taxon>
        <taxon>Clostridia</taxon>
        <taxon>Lachnospirales</taxon>
        <taxon>Lachnospiraceae</taxon>
        <taxon>Hominisplanchenecus</taxon>
    </lineage>
</organism>
<dbReference type="PANTHER" id="PTHR32114:SF2">
    <property type="entry name" value="ABC TRANSPORTER ABCH.3"/>
    <property type="match status" value="1"/>
</dbReference>
<dbReference type="Proteomes" id="UP001299235">
    <property type="component" value="Unassembled WGS sequence"/>
</dbReference>
<evidence type="ECO:0000313" key="2">
    <source>
        <dbReference type="EMBL" id="MCC2147686.1"/>
    </source>
</evidence>
<comment type="caution">
    <text evidence="2">The sequence shown here is derived from an EMBL/GenBank/DDBJ whole genome shotgun (WGS) entry which is preliminary data.</text>
</comment>
<sequence length="672" mass="77306">MLQINRLKIRIVSSKKEYSFDETFNSGLNFIASDDNTRGKSSVLIAIYYCLGFEEIIGGRGEKVLTSAYKTQIEDGGENWPVLESGAYLEITNGHDVITIYRSAKHETRDSKLITVYFSELSEIFNDDTMIDEYYVHSKNSAQNQKGFHHFLEEFLELKLPLIPTADGADRKLYLQLIFSSMLIEQKNGWNSIYSGMPYLAIQNPKKRVTEFVIGLNTFENERKRNELANKERYQKDRWNLLYKELGTLQQRSQCFVKNIPSVPEILQDSFADNVKIVRNVGDRINIDDWVEELQKEHDSLKTVKPKVIDNFDELQNELNQVESDLSDYQELAGELSRLIQIERRKITSLNSNMEVLNQDIANNKDAEKLQRLGSNLQGKSFSGTCPTCNQKIADSLLPVLHETATMSITQTIKHLEAQKKMVEFALNSHRERITELENQLQSVRSNVATLYRLGKTIRRDLYSIDEDLSETIIYKRMEIERHITDLKDFRNEVDTFVQQFIHMSDEWKALLEEKAKLPKKGIADADETKVHALEENFKDNLKRFNYTSTSNIAGIKISRDNYMPIIDNFDMKFDSSASDNIRAIWAYTLALLQTSLKTEGNHPGLIIFDEPAQHSIGAEDAKALFDTIVSLSKNSQIIIGITINSKEIEHAIEQLETKNYKYIHIGEKAFV</sequence>
<proteinExistence type="predicted"/>
<evidence type="ECO:0008006" key="4">
    <source>
        <dbReference type="Google" id="ProtNLM"/>
    </source>
</evidence>
<dbReference type="PANTHER" id="PTHR32114">
    <property type="entry name" value="ABC TRANSPORTER ABCH.3"/>
    <property type="match status" value="1"/>
</dbReference>
<accession>A0ABS8ER80</accession>
<dbReference type="EMBL" id="JAJEQE010000001">
    <property type="protein sequence ID" value="MCC2147686.1"/>
    <property type="molecule type" value="Genomic_DNA"/>
</dbReference>
<feature type="coiled-coil region" evidence="1">
    <location>
        <begin position="420"/>
        <end position="454"/>
    </location>
</feature>
<dbReference type="RefSeq" id="WP_248834476.1">
    <property type="nucleotide sequence ID" value="NZ_JAJEQE010000001.1"/>
</dbReference>
<evidence type="ECO:0000256" key="1">
    <source>
        <dbReference type="SAM" id="Coils"/>
    </source>
</evidence>
<name>A0ABS8ER80_9FIRM</name>
<keyword evidence="3" id="KW-1185">Reference proteome</keyword>
<gene>
    <name evidence="2" type="ORF">LKD42_00215</name>
</gene>
<evidence type="ECO:0000313" key="3">
    <source>
        <dbReference type="Proteomes" id="UP001299235"/>
    </source>
</evidence>
<protein>
    <recommendedName>
        <fullName evidence="4">Rad50/SbcC-type AAA domain-containing protein</fullName>
    </recommendedName>
</protein>
<keyword evidence="1" id="KW-0175">Coiled coil</keyword>
<feature type="coiled-coil region" evidence="1">
    <location>
        <begin position="305"/>
        <end position="360"/>
    </location>
</feature>